<dbReference type="Proteomes" id="UP000077421">
    <property type="component" value="Unassembled WGS sequence"/>
</dbReference>
<dbReference type="PANTHER" id="PTHR42850">
    <property type="entry name" value="METALLOPHOSPHOESTERASE"/>
    <property type="match status" value="1"/>
</dbReference>
<sequence>MSTKVAIITDIHGNSPALQAVLKDIDSQSDIEHIYCLGDMVAIGPDTDEVLVALFEREDVSMITGNHEDAVLAIFRGQEPASRDEERAHHEWIVENTDEALLRSLLDLPRSLRIEHEEKSLLLVHYHLDAADNFLPIDRDPSADELDTIYNGDKADIVCFGHHHPVHFFKSATRTYLNPGSLGCCDRPVARYAILDIDSQDIAVEMKEIPYDNRQFLLSYEQLGVPARDFLLMAFHGNQHMGIHEEES</sequence>
<evidence type="ECO:0000256" key="1">
    <source>
        <dbReference type="ARBA" id="ARBA00008950"/>
    </source>
</evidence>
<dbReference type="Gene3D" id="3.60.21.10">
    <property type="match status" value="1"/>
</dbReference>
<dbReference type="InterPro" id="IPR050126">
    <property type="entry name" value="Ap4A_hydrolase"/>
</dbReference>
<reference evidence="4 6" key="2">
    <citation type="submission" date="2016-02" db="EMBL/GenBank/DDBJ databases">
        <title>Draft genome sequence of Acidibacillus ferrooxidans SLC66.</title>
        <authorList>
            <person name="Oliveira G."/>
            <person name="Nancucheo I."/>
            <person name="Dall'Agnol H."/>
            <person name="Johnson B."/>
            <person name="Oliveira R."/>
            <person name="Nunes G.L."/>
            <person name="Tzotzos G."/>
            <person name="Orellana S.C."/>
            <person name="Salim A.C."/>
            <person name="Araujo F.M."/>
        </authorList>
    </citation>
    <scope>NUCLEOTIDE SEQUENCE [LARGE SCALE GENOMIC DNA]</scope>
    <source>
        <strain evidence="4 6">SLC66</strain>
    </source>
</reference>
<dbReference type="RefSeq" id="WP_067567362.1">
    <property type="nucleotide sequence ID" value="NZ_LPVJ01000023.1"/>
</dbReference>
<feature type="domain" description="Calcineurin-like phosphoesterase" evidence="2">
    <location>
        <begin position="4"/>
        <end position="199"/>
    </location>
</feature>
<dbReference type="InterPro" id="IPR029052">
    <property type="entry name" value="Metallo-depent_PP-like"/>
</dbReference>
<reference evidence="3 5" key="1">
    <citation type="submission" date="2015-12" db="EMBL/GenBank/DDBJ databases">
        <title>Draft genome sequence of Acidibacillus ferrooxidans ITV001, isolated from a chalcopyrite acid mine drainage site in Brazil.</title>
        <authorList>
            <person name="Dall'Agnol H."/>
            <person name="Nancucheo I."/>
            <person name="Johnson B."/>
            <person name="Oliveira R."/>
            <person name="Leite L."/>
            <person name="Pylro V."/>
            <person name="Nunes G.L."/>
            <person name="Tzotzos G."/>
            <person name="Fernandes G.R."/>
            <person name="Dutra J."/>
            <person name="Orellana S.C."/>
            <person name="Oliveira G."/>
        </authorList>
    </citation>
    <scope>NUCLEOTIDE SEQUENCE [LARGE SCALE GENOMIC DNA]</scope>
    <source>
        <strain evidence="3">ITV001</strain>
        <strain evidence="5">ITV01</strain>
    </source>
</reference>
<dbReference type="PANTHER" id="PTHR42850:SF2">
    <property type="entry name" value="BLL5683 PROTEIN"/>
    <property type="match status" value="1"/>
</dbReference>
<dbReference type="GO" id="GO:0005737">
    <property type="term" value="C:cytoplasm"/>
    <property type="evidence" value="ECO:0007669"/>
    <property type="project" value="TreeGrafter"/>
</dbReference>
<evidence type="ECO:0000259" key="2">
    <source>
        <dbReference type="Pfam" id="PF12850"/>
    </source>
</evidence>
<dbReference type="OrthoDB" id="9813918at2"/>
<dbReference type="GO" id="GO:0016791">
    <property type="term" value="F:phosphatase activity"/>
    <property type="evidence" value="ECO:0007669"/>
    <property type="project" value="TreeGrafter"/>
</dbReference>
<protein>
    <submittedName>
        <fullName evidence="3">Metallophosphoesterase</fullName>
    </submittedName>
</protein>
<evidence type="ECO:0000313" key="6">
    <source>
        <dbReference type="Proteomes" id="UP000077421"/>
    </source>
</evidence>
<accession>A0A101XRF9</accession>
<comment type="caution">
    <text evidence="3">The sequence shown here is derived from an EMBL/GenBank/DDBJ whole genome shotgun (WGS) entry which is preliminary data.</text>
</comment>
<comment type="similarity">
    <text evidence="1">Belongs to the metallophosphoesterase superfamily. YfcE family.</text>
</comment>
<dbReference type="AlphaFoldDB" id="A0A101XRF9"/>
<name>A0A101XRF9_9BACL</name>
<dbReference type="Proteomes" id="UP000053557">
    <property type="component" value="Unassembled WGS sequence"/>
</dbReference>
<organism evidence="3 5">
    <name type="scientific">Ferroacidibacillus organovorans</name>
    <dbReference type="NCBI Taxonomy" id="1765683"/>
    <lineage>
        <taxon>Bacteria</taxon>
        <taxon>Bacillati</taxon>
        <taxon>Bacillota</taxon>
        <taxon>Bacilli</taxon>
        <taxon>Bacillales</taxon>
        <taxon>Alicyclobacillaceae</taxon>
        <taxon>Ferroacidibacillus</taxon>
    </lineage>
</organism>
<evidence type="ECO:0000313" key="5">
    <source>
        <dbReference type="Proteomes" id="UP000053557"/>
    </source>
</evidence>
<dbReference type="EMBL" id="LSUQ01000083">
    <property type="protein sequence ID" value="OAG88366.1"/>
    <property type="molecule type" value="Genomic_DNA"/>
</dbReference>
<proteinExistence type="inferred from homology"/>
<dbReference type="Pfam" id="PF12850">
    <property type="entry name" value="Metallophos_2"/>
    <property type="match status" value="1"/>
</dbReference>
<evidence type="ECO:0000313" key="3">
    <source>
        <dbReference type="EMBL" id="KUO96193.1"/>
    </source>
</evidence>
<dbReference type="STRING" id="1765683.B2M26_14845"/>
<dbReference type="InterPro" id="IPR011152">
    <property type="entry name" value="Pesterase_MJ0912"/>
</dbReference>
<dbReference type="InterPro" id="IPR024654">
    <property type="entry name" value="Calcineurin-like_PHP_lpxH"/>
</dbReference>
<dbReference type="PIRSF" id="PIRSF000883">
    <property type="entry name" value="Pesterase_MJ0912"/>
    <property type="match status" value="1"/>
</dbReference>
<keyword evidence="5" id="KW-1185">Reference proteome</keyword>
<gene>
    <name evidence="3" type="ORF">ATW55_14795</name>
    <name evidence="4" type="ORF">AYW79_14465</name>
</gene>
<dbReference type="EMBL" id="LPVJ01000023">
    <property type="protein sequence ID" value="KUO96193.1"/>
    <property type="molecule type" value="Genomic_DNA"/>
</dbReference>
<dbReference type="SUPFAM" id="SSF56300">
    <property type="entry name" value="Metallo-dependent phosphatases"/>
    <property type="match status" value="1"/>
</dbReference>
<evidence type="ECO:0000313" key="4">
    <source>
        <dbReference type="EMBL" id="OAG88366.1"/>
    </source>
</evidence>